<gene>
    <name evidence="2" type="ORF">EGW08_020533</name>
</gene>
<sequence length="108" mass="11410">MSGLNCLSDFAEDEKISSDTLPMSMEIRNLLLVLEEDRPPANVTSPGSLPTNLHIQQMSIERGKDGIFYIAGNSGDGGKRPAGPPIHISPSASPKIVSAAAPKKPVMV</sequence>
<protein>
    <submittedName>
        <fullName evidence="2">Uncharacterized protein</fullName>
    </submittedName>
</protein>
<evidence type="ECO:0000313" key="2">
    <source>
        <dbReference type="EMBL" id="RUS71706.1"/>
    </source>
</evidence>
<evidence type="ECO:0000313" key="3">
    <source>
        <dbReference type="Proteomes" id="UP000271974"/>
    </source>
</evidence>
<name>A0A433SR24_ELYCH</name>
<dbReference type="InterPro" id="IPR026728">
    <property type="entry name" value="BLTP3A/B"/>
</dbReference>
<comment type="caution">
    <text evidence="2">The sequence shown here is derived from an EMBL/GenBank/DDBJ whole genome shotgun (WGS) entry which is preliminary data.</text>
</comment>
<evidence type="ECO:0000256" key="1">
    <source>
        <dbReference type="SAM" id="MobiDB-lite"/>
    </source>
</evidence>
<organism evidence="2 3">
    <name type="scientific">Elysia chlorotica</name>
    <name type="common">Eastern emerald elysia</name>
    <name type="synonym">Sea slug</name>
    <dbReference type="NCBI Taxonomy" id="188477"/>
    <lineage>
        <taxon>Eukaryota</taxon>
        <taxon>Metazoa</taxon>
        <taxon>Spiralia</taxon>
        <taxon>Lophotrochozoa</taxon>
        <taxon>Mollusca</taxon>
        <taxon>Gastropoda</taxon>
        <taxon>Heterobranchia</taxon>
        <taxon>Euthyneura</taxon>
        <taxon>Panpulmonata</taxon>
        <taxon>Sacoglossa</taxon>
        <taxon>Placobranchoidea</taxon>
        <taxon>Plakobranchidae</taxon>
        <taxon>Elysia</taxon>
    </lineage>
</organism>
<reference evidence="2 3" key="1">
    <citation type="submission" date="2019-01" db="EMBL/GenBank/DDBJ databases">
        <title>A draft genome assembly of the solar-powered sea slug Elysia chlorotica.</title>
        <authorList>
            <person name="Cai H."/>
            <person name="Li Q."/>
            <person name="Fang X."/>
            <person name="Li J."/>
            <person name="Curtis N.E."/>
            <person name="Altenburger A."/>
            <person name="Shibata T."/>
            <person name="Feng M."/>
            <person name="Maeda T."/>
            <person name="Schwartz J.A."/>
            <person name="Shigenobu S."/>
            <person name="Lundholm N."/>
            <person name="Nishiyama T."/>
            <person name="Yang H."/>
            <person name="Hasebe M."/>
            <person name="Li S."/>
            <person name="Pierce S.K."/>
            <person name="Wang J."/>
        </authorList>
    </citation>
    <scope>NUCLEOTIDE SEQUENCE [LARGE SCALE GENOMIC DNA]</scope>
    <source>
        <strain evidence="2">EC2010</strain>
        <tissue evidence="2">Whole organism of an adult</tissue>
    </source>
</reference>
<dbReference type="OrthoDB" id="6131234at2759"/>
<proteinExistence type="predicted"/>
<keyword evidence="3" id="KW-1185">Reference proteome</keyword>
<feature type="region of interest" description="Disordered" evidence="1">
    <location>
        <begin position="72"/>
        <end position="95"/>
    </location>
</feature>
<dbReference type="Pfam" id="PF24917">
    <property type="entry name" value="BLTP3A_B"/>
    <property type="match status" value="1"/>
</dbReference>
<dbReference type="AlphaFoldDB" id="A0A433SR24"/>
<feature type="non-terminal residue" evidence="2">
    <location>
        <position position="108"/>
    </location>
</feature>
<dbReference type="Proteomes" id="UP000271974">
    <property type="component" value="Unassembled WGS sequence"/>
</dbReference>
<dbReference type="EMBL" id="RQTK01001172">
    <property type="protein sequence ID" value="RUS71706.1"/>
    <property type="molecule type" value="Genomic_DNA"/>
</dbReference>
<accession>A0A433SR24</accession>